<proteinExistence type="predicted"/>
<dbReference type="EMBL" id="CP023434">
    <property type="protein sequence ID" value="AXY26034.1"/>
    <property type="molecule type" value="Genomic_DNA"/>
</dbReference>
<dbReference type="AlphaFoldDB" id="A0A347WLS7"/>
<organism evidence="1 2">
    <name type="scientific">Suicoccus acidiformans</name>
    <dbReference type="NCBI Taxonomy" id="2036206"/>
    <lineage>
        <taxon>Bacteria</taxon>
        <taxon>Bacillati</taxon>
        <taxon>Bacillota</taxon>
        <taxon>Bacilli</taxon>
        <taxon>Lactobacillales</taxon>
        <taxon>Aerococcaceae</taxon>
        <taxon>Suicoccus</taxon>
    </lineage>
</organism>
<dbReference type="SUPFAM" id="SSF53850">
    <property type="entry name" value="Periplasmic binding protein-like II"/>
    <property type="match status" value="1"/>
</dbReference>
<evidence type="ECO:0000313" key="2">
    <source>
        <dbReference type="Proteomes" id="UP000263232"/>
    </source>
</evidence>
<dbReference type="RefSeq" id="WP_118990932.1">
    <property type="nucleotide sequence ID" value="NZ_CP023434.1"/>
</dbReference>
<dbReference type="OrthoDB" id="5418945at2"/>
<sequence length="348" mass="38957">MKKRYWGLAILAAIIIAILIIPPKADPIELQGYLGGEKSGLLASTAFKEEMADEHQLTFDYKILGSYKMVQTDYSSQDYLFPSSQLALELFERGGGTAVNDEIIFNTPIVLYSRKPIVDALMQEGIVSEREGVYYVDMEKLARKMADGVSWQAIGLSQLHGNLLVDTTDPNESNSGNMFLGVLANALNGNQTVNMSTVANIEEDLKKIYDSLGYMQTSSSDMFTQFLRQGIGAFPIIAGYESQWLEFSKQEHEVYSSVKDDIYMLYPEPTVWSSHVYIALIEEAERGIDALLDPDIQEMAWKEHGFRTIVSGSSDSDEFDVNGLADEITQIIPMPDIETMLYLMDIIQ</sequence>
<protein>
    <submittedName>
        <fullName evidence="1">Uncharacterized protein</fullName>
    </submittedName>
</protein>
<dbReference type="Proteomes" id="UP000263232">
    <property type="component" value="Chromosome"/>
</dbReference>
<dbReference type="KEGG" id="abae:CL176_08485"/>
<reference evidence="1 2" key="1">
    <citation type="submission" date="2017-09" db="EMBL/GenBank/DDBJ databases">
        <title>Complete genome sequence of Oxytococcus suis strain ZY16052.</title>
        <authorList>
            <person name="Li F."/>
        </authorList>
    </citation>
    <scope>NUCLEOTIDE SEQUENCE [LARGE SCALE GENOMIC DNA]</scope>
    <source>
        <strain evidence="1 2">ZY16052</strain>
    </source>
</reference>
<name>A0A347WLS7_9LACT</name>
<keyword evidence="2" id="KW-1185">Reference proteome</keyword>
<gene>
    <name evidence="1" type="ORF">CL176_08485</name>
</gene>
<accession>A0A347WLS7</accession>
<evidence type="ECO:0000313" key="1">
    <source>
        <dbReference type="EMBL" id="AXY26034.1"/>
    </source>
</evidence>